<dbReference type="PANTHER" id="PTHR48225">
    <property type="entry name" value="HORMA DOMAIN-CONTAINING PROTEIN 1"/>
    <property type="match status" value="1"/>
</dbReference>
<keyword evidence="7" id="KW-0539">Nucleus</keyword>
<proteinExistence type="predicted"/>
<name>A0A6P8I0R5_ACTTE</name>
<dbReference type="InterPro" id="IPR036570">
    <property type="entry name" value="HORMA_dom_sf"/>
</dbReference>
<keyword evidence="8" id="KW-0469">Meiosis</keyword>
<comment type="subcellular location">
    <subcellularLocation>
        <location evidence="2">Chromosome</location>
    </subcellularLocation>
    <subcellularLocation>
        <location evidence="1">Nucleus</location>
    </subcellularLocation>
</comment>
<dbReference type="InterPro" id="IPR013083">
    <property type="entry name" value="Znf_RING/FYVE/PHD"/>
</dbReference>
<dbReference type="RefSeq" id="XP_031561323.1">
    <property type="nucleotide sequence ID" value="XM_031705463.1"/>
</dbReference>
<sequence>MGTAQMVRDQTKTVSWSSIFPPEQVTEQQSALFVKKLLAVAVSSITYLRAIFPEHAFGDRRLEDLNLKILKDDSACPGSCQVIQWLKGSFDALDKKYLRMIIVGIYVDPENPDSIVESYTFKFTYNKDGMSIFRNGNKIASAYTEAETKKATIRLLRTIILLTQTLTSLPDEALMTMKLLYYDEVTPSTYQPPGFKETTMDNFQFHEEPMNIKVGDVSTPFHTVKLRIKTELHQFDFKEDENEDSAVATSGQDAEMLLSDQQLEENDSHYTKKTSKDINDDTSDENQEHPINPLDSTKMNSNASTNFDMECDQVPTESPQIPSIDESATGLKPDEKHVTSTSGENQQEDQNEEDEVLQVDCACSYNEDDGLMIMCGNCNTWQHAVCYGILEEDEAPDLHVCATCSKKRGVSDECTDPSFRELEPASLQAKCLWRRALSACSEMSRILPTGLSRRLGIELSVAHGLINRLTKEGFVRSALKGKRLGKIVNKAKLSSDDIRTYMQNERRDIHKPHNVDDITEKASQINLSGKVRPKRTKDQHKTTVSKGTKERPKSAKKAIATIDGYQEFEISDSQEPAQDDGEIPAKKRKASIANKAIIV</sequence>
<dbReference type="InterPro" id="IPR001965">
    <property type="entry name" value="Znf_PHD"/>
</dbReference>
<dbReference type="FunCoup" id="A0A6P8I0R5">
    <property type="interactions" value="178"/>
</dbReference>
<dbReference type="GO" id="GO:0051321">
    <property type="term" value="P:meiotic cell cycle"/>
    <property type="evidence" value="ECO:0007669"/>
    <property type="project" value="UniProtKB-KW"/>
</dbReference>
<evidence type="ECO:0000256" key="2">
    <source>
        <dbReference type="ARBA" id="ARBA00004286"/>
    </source>
</evidence>
<dbReference type="AlphaFoldDB" id="A0A6P8I0R5"/>
<dbReference type="PROSITE" id="PS50815">
    <property type="entry name" value="HORMA"/>
    <property type="match status" value="1"/>
</dbReference>
<dbReference type="OrthoDB" id="1928087at2759"/>
<evidence type="ECO:0000256" key="7">
    <source>
        <dbReference type="ARBA" id="ARBA00023242"/>
    </source>
</evidence>
<gene>
    <name evidence="12" type="primary">LOC116297269</name>
</gene>
<accession>A0A6P8I0R5</accession>
<keyword evidence="6" id="KW-0862">Zinc</keyword>
<dbReference type="GO" id="GO:0005634">
    <property type="term" value="C:nucleus"/>
    <property type="evidence" value="ECO:0007669"/>
    <property type="project" value="UniProtKB-SubCell"/>
</dbReference>
<evidence type="ECO:0000256" key="3">
    <source>
        <dbReference type="ARBA" id="ARBA00022454"/>
    </source>
</evidence>
<evidence type="ECO:0000256" key="5">
    <source>
        <dbReference type="ARBA" id="ARBA00022771"/>
    </source>
</evidence>
<feature type="region of interest" description="Disordered" evidence="9">
    <location>
        <begin position="263"/>
        <end position="353"/>
    </location>
</feature>
<dbReference type="Gene3D" id="3.30.40.10">
    <property type="entry name" value="Zinc/RING finger domain, C3HC4 (zinc finger)"/>
    <property type="match status" value="1"/>
</dbReference>
<reference evidence="12" key="1">
    <citation type="submission" date="2025-08" db="UniProtKB">
        <authorList>
            <consortium name="RefSeq"/>
        </authorList>
    </citation>
    <scope>IDENTIFICATION</scope>
    <source>
        <tissue evidence="12">Tentacle</tissue>
    </source>
</reference>
<evidence type="ECO:0000256" key="4">
    <source>
        <dbReference type="ARBA" id="ARBA00022723"/>
    </source>
</evidence>
<dbReference type="KEGG" id="aten:116297269"/>
<organism evidence="11 12">
    <name type="scientific">Actinia tenebrosa</name>
    <name type="common">Australian red waratah sea anemone</name>
    <dbReference type="NCBI Taxonomy" id="6105"/>
    <lineage>
        <taxon>Eukaryota</taxon>
        <taxon>Metazoa</taxon>
        <taxon>Cnidaria</taxon>
        <taxon>Anthozoa</taxon>
        <taxon>Hexacorallia</taxon>
        <taxon>Actiniaria</taxon>
        <taxon>Actiniidae</taxon>
        <taxon>Actinia</taxon>
    </lineage>
</organism>
<dbReference type="GO" id="GO:0005694">
    <property type="term" value="C:chromosome"/>
    <property type="evidence" value="ECO:0007669"/>
    <property type="project" value="UniProtKB-SubCell"/>
</dbReference>
<dbReference type="PANTHER" id="PTHR48225:SF7">
    <property type="entry name" value="MEIOSIS-SPECIFIC PROTEIN HOP1"/>
    <property type="match status" value="1"/>
</dbReference>
<dbReference type="Pfam" id="PF02301">
    <property type="entry name" value="HORMA"/>
    <property type="match status" value="1"/>
</dbReference>
<evidence type="ECO:0000256" key="6">
    <source>
        <dbReference type="ARBA" id="ARBA00022833"/>
    </source>
</evidence>
<dbReference type="InterPro" id="IPR011011">
    <property type="entry name" value="Znf_FYVE_PHD"/>
</dbReference>
<dbReference type="InParanoid" id="A0A6P8I0R5"/>
<dbReference type="Proteomes" id="UP000515163">
    <property type="component" value="Unplaced"/>
</dbReference>
<evidence type="ECO:0000256" key="1">
    <source>
        <dbReference type="ARBA" id="ARBA00004123"/>
    </source>
</evidence>
<feature type="region of interest" description="Disordered" evidence="9">
    <location>
        <begin position="530"/>
        <end position="557"/>
    </location>
</feature>
<keyword evidence="11" id="KW-1185">Reference proteome</keyword>
<dbReference type="GO" id="GO:0008270">
    <property type="term" value="F:zinc ion binding"/>
    <property type="evidence" value="ECO:0007669"/>
    <property type="project" value="UniProtKB-KW"/>
</dbReference>
<dbReference type="Pfam" id="PF20826">
    <property type="entry name" value="PHD_5"/>
    <property type="match status" value="1"/>
</dbReference>
<evidence type="ECO:0000313" key="12">
    <source>
        <dbReference type="RefSeq" id="XP_031561323.1"/>
    </source>
</evidence>
<keyword evidence="3" id="KW-0158">Chromosome</keyword>
<dbReference type="InterPro" id="IPR051294">
    <property type="entry name" value="HORMA_MeioticProgression"/>
</dbReference>
<dbReference type="SUPFAM" id="SSF56019">
    <property type="entry name" value="The spindle assembly checkpoint protein mad2"/>
    <property type="match status" value="1"/>
</dbReference>
<evidence type="ECO:0000259" key="10">
    <source>
        <dbReference type="PROSITE" id="PS50815"/>
    </source>
</evidence>
<feature type="domain" description="HORMA" evidence="10">
    <location>
        <begin position="28"/>
        <end position="228"/>
    </location>
</feature>
<dbReference type="InterPro" id="IPR003511">
    <property type="entry name" value="HORMA_dom"/>
</dbReference>
<keyword evidence="5" id="KW-0863">Zinc-finger</keyword>
<dbReference type="GeneID" id="116297269"/>
<evidence type="ECO:0000313" key="11">
    <source>
        <dbReference type="Proteomes" id="UP000515163"/>
    </source>
</evidence>
<protein>
    <submittedName>
        <fullName evidence="12">HORMA domain-containing protein 1-like</fullName>
    </submittedName>
</protein>
<dbReference type="Gene3D" id="3.30.900.10">
    <property type="entry name" value="HORMA domain"/>
    <property type="match status" value="1"/>
</dbReference>
<keyword evidence="4" id="KW-0479">Metal-binding</keyword>
<feature type="compositionally biased region" description="Polar residues" evidence="9">
    <location>
        <begin position="294"/>
        <end position="307"/>
    </location>
</feature>
<feature type="compositionally biased region" description="Basic and acidic residues" evidence="9">
    <location>
        <begin position="266"/>
        <end position="279"/>
    </location>
</feature>
<evidence type="ECO:0000256" key="9">
    <source>
        <dbReference type="SAM" id="MobiDB-lite"/>
    </source>
</evidence>
<dbReference type="SUPFAM" id="SSF57903">
    <property type="entry name" value="FYVE/PHD zinc finger"/>
    <property type="match status" value="1"/>
</dbReference>
<evidence type="ECO:0000256" key="8">
    <source>
        <dbReference type="ARBA" id="ARBA00023254"/>
    </source>
</evidence>
<dbReference type="SMART" id="SM00249">
    <property type="entry name" value="PHD"/>
    <property type="match status" value="1"/>
</dbReference>